<feature type="domain" description="CHK kinase-like" evidence="1">
    <location>
        <begin position="117"/>
        <end position="274"/>
    </location>
</feature>
<dbReference type="InterPro" id="IPR002575">
    <property type="entry name" value="Aminoglycoside_PTrfase"/>
</dbReference>
<protein>
    <submittedName>
        <fullName evidence="2">Phosphotransferase</fullName>
    </submittedName>
</protein>
<comment type="caution">
    <text evidence="2">The sequence shown here is derived from an EMBL/GenBank/DDBJ whole genome shotgun (WGS) entry which is preliminary data.</text>
</comment>
<keyword evidence="3" id="KW-1185">Reference proteome</keyword>
<organism evidence="2 3">
    <name type="scientific">Paraferrimonas haliotis</name>
    <dbReference type="NCBI Taxonomy" id="2013866"/>
    <lineage>
        <taxon>Bacteria</taxon>
        <taxon>Pseudomonadati</taxon>
        <taxon>Pseudomonadota</taxon>
        <taxon>Gammaproteobacteria</taxon>
        <taxon>Alteromonadales</taxon>
        <taxon>Ferrimonadaceae</taxon>
        <taxon>Paraferrimonas</taxon>
    </lineage>
</organism>
<dbReference type="Proteomes" id="UP001157439">
    <property type="component" value="Unassembled WGS sequence"/>
</dbReference>
<accession>A0AA37TUQ9</accession>
<dbReference type="Gene3D" id="3.90.1200.10">
    <property type="match status" value="1"/>
</dbReference>
<dbReference type="InterPro" id="IPR015897">
    <property type="entry name" value="CHK_kinase-like"/>
</dbReference>
<evidence type="ECO:0000313" key="2">
    <source>
        <dbReference type="EMBL" id="GLS82121.1"/>
    </source>
</evidence>
<dbReference type="AlphaFoldDB" id="A0AA37TUQ9"/>
<gene>
    <name evidence="2" type="ORF">GCM10007894_00980</name>
</gene>
<sequence>MLVAAHQQALLELTQARSISDISTLQSLWSGYGALLRVRLDGATLPSVIVKQVNWQQLPQQLPQHPRGWSSQRSHQRKLTSYQIETHWYQQFAALTDNHCPVPQCLLAQSSPEQLLLVLEDLNNLGFSQVISDAELVHVLAVIEWLASFHAKFFNNSGEGLWTQGSYWHLATRPDEHQAMADSPLKQHAQAIANTLIQSPYQTLIHGDAKLANFCFTPSGTRAAAVDFQYVGQGVGVVDLAYFISSVLNDEQCEALEALILEHYFTTFGQRLKHYHPQLSPTPIEANWRALYCFAWADFCRFLKGWSPDHWKLSGYSERQTAQALAQIAG</sequence>
<evidence type="ECO:0000313" key="3">
    <source>
        <dbReference type="Proteomes" id="UP001157439"/>
    </source>
</evidence>
<reference evidence="2 3" key="1">
    <citation type="journal article" date="2014" name="Int. J. Syst. Evol. Microbiol.">
        <title>Complete genome sequence of Corynebacterium casei LMG S-19264T (=DSM 44701T), isolated from a smear-ripened cheese.</title>
        <authorList>
            <consortium name="US DOE Joint Genome Institute (JGI-PGF)"/>
            <person name="Walter F."/>
            <person name="Albersmeier A."/>
            <person name="Kalinowski J."/>
            <person name="Ruckert C."/>
        </authorList>
    </citation>
    <scope>NUCLEOTIDE SEQUENCE [LARGE SCALE GENOMIC DNA]</scope>
    <source>
        <strain evidence="2 3">NBRC 112785</strain>
    </source>
</reference>
<dbReference type="PANTHER" id="PTHR11012">
    <property type="entry name" value="PROTEIN KINASE-LIKE DOMAIN-CONTAINING"/>
    <property type="match status" value="1"/>
</dbReference>
<dbReference type="Pfam" id="PF01636">
    <property type="entry name" value="APH"/>
    <property type="match status" value="1"/>
</dbReference>
<evidence type="ECO:0000259" key="1">
    <source>
        <dbReference type="SMART" id="SM00587"/>
    </source>
</evidence>
<name>A0AA37TUQ9_9GAMM</name>
<proteinExistence type="predicted"/>
<dbReference type="InterPro" id="IPR011009">
    <property type="entry name" value="Kinase-like_dom_sf"/>
</dbReference>
<dbReference type="PANTHER" id="PTHR11012:SF30">
    <property type="entry name" value="PROTEIN KINASE-LIKE DOMAIN-CONTAINING"/>
    <property type="match status" value="1"/>
</dbReference>
<dbReference type="EMBL" id="BSPO01000001">
    <property type="protein sequence ID" value="GLS82121.1"/>
    <property type="molecule type" value="Genomic_DNA"/>
</dbReference>
<dbReference type="RefSeq" id="WP_095500157.1">
    <property type="nucleotide sequence ID" value="NZ_BSPO01000001.1"/>
</dbReference>
<dbReference type="SMART" id="SM00587">
    <property type="entry name" value="CHK"/>
    <property type="match status" value="1"/>
</dbReference>
<dbReference type="SUPFAM" id="SSF56112">
    <property type="entry name" value="Protein kinase-like (PK-like)"/>
    <property type="match status" value="1"/>
</dbReference>